<dbReference type="OrthoDB" id="538223at2759"/>
<dbReference type="EMBL" id="KL584987">
    <property type="protein sequence ID" value="KEQ82496.1"/>
    <property type="molecule type" value="Genomic_DNA"/>
</dbReference>
<keyword evidence="3" id="KW-1185">Reference proteome</keyword>
<protein>
    <submittedName>
        <fullName evidence="2">Uncharacterized protein</fullName>
    </submittedName>
</protein>
<evidence type="ECO:0000256" key="1">
    <source>
        <dbReference type="SAM" id="MobiDB-lite"/>
    </source>
</evidence>
<evidence type="ECO:0000313" key="2">
    <source>
        <dbReference type="EMBL" id="KEQ82496.1"/>
    </source>
</evidence>
<reference evidence="2 3" key="1">
    <citation type="journal article" date="2014" name="BMC Genomics">
        <title>Genome sequencing of four Aureobasidium pullulans varieties: biotechnological potential, stress tolerance, and description of new species.</title>
        <authorList>
            <person name="Gostin Ar C."/>
            <person name="Ohm R.A."/>
            <person name="Kogej T."/>
            <person name="Sonjak S."/>
            <person name="Turk M."/>
            <person name="Zajc J."/>
            <person name="Zalar P."/>
            <person name="Grube M."/>
            <person name="Sun H."/>
            <person name="Han J."/>
            <person name="Sharma A."/>
            <person name="Chiniquy J."/>
            <person name="Ngan C.Y."/>
            <person name="Lipzen A."/>
            <person name="Barry K."/>
            <person name="Grigoriev I.V."/>
            <person name="Gunde-Cimerman N."/>
        </authorList>
    </citation>
    <scope>NUCLEOTIDE SEQUENCE [LARGE SCALE GENOMIC DNA]</scope>
    <source>
        <strain evidence="2 3">EXF-150</strain>
    </source>
</reference>
<dbReference type="Proteomes" id="UP000030706">
    <property type="component" value="Unassembled WGS sequence"/>
</dbReference>
<proteinExistence type="predicted"/>
<dbReference type="RefSeq" id="XP_029758683.1">
    <property type="nucleotide sequence ID" value="XM_029908634.1"/>
</dbReference>
<accession>A0A074Y6I1</accession>
<feature type="region of interest" description="Disordered" evidence="1">
    <location>
        <begin position="1"/>
        <end position="21"/>
    </location>
</feature>
<dbReference type="AlphaFoldDB" id="A0A074Y6I1"/>
<gene>
    <name evidence="2" type="ORF">M438DRAFT_376044</name>
</gene>
<dbReference type="HOGENOM" id="CLU_120065_0_0_1"/>
<evidence type="ECO:0000313" key="3">
    <source>
        <dbReference type="Proteomes" id="UP000030706"/>
    </source>
</evidence>
<dbReference type="GeneID" id="40750940"/>
<name>A0A074Y6I1_AURPU</name>
<organism evidence="2 3">
    <name type="scientific">Aureobasidium pullulans EXF-150</name>
    <dbReference type="NCBI Taxonomy" id="1043002"/>
    <lineage>
        <taxon>Eukaryota</taxon>
        <taxon>Fungi</taxon>
        <taxon>Dikarya</taxon>
        <taxon>Ascomycota</taxon>
        <taxon>Pezizomycotina</taxon>
        <taxon>Dothideomycetes</taxon>
        <taxon>Dothideomycetidae</taxon>
        <taxon>Dothideales</taxon>
        <taxon>Saccotheciaceae</taxon>
        <taxon>Aureobasidium</taxon>
    </lineage>
</organism>
<sequence length="191" mass="21776">MSSTRELESTLPFYPPEGTNGARDPDHFEFAVYSLLPQDDAGRETLLDDLNNGDMANGQCCLAPSPDFAGETLRDVYDYHIEAAKDDENTIHPHFFIVADQEDWNESGVLVVYLLADRTLNKDEDEYEDEYVVGVGRCSVDDADCAGVNLDISKLSWIEFKDSWHRDGWDDDEPYTNPRYSKYHFETGEEN</sequence>